<evidence type="ECO:0000259" key="1">
    <source>
        <dbReference type="Pfam" id="PF04965"/>
    </source>
</evidence>
<dbReference type="Pfam" id="PF04965">
    <property type="entry name" value="GPW_gp25"/>
    <property type="match status" value="1"/>
</dbReference>
<dbReference type="NCBIfam" id="TIGR03357">
    <property type="entry name" value="VI_zyme"/>
    <property type="match status" value="1"/>
</dbReference>
<accession>A0A3D4VED7</accession>
<dbReference type="InterPro" id="IPR053176">
    <property type="entry name" value="T6SS_TssE1-like"/>
</dbReference>
<gene>
    <name evidence="2" type="primary">tssE</name>
    <name evidence="2" type="ORF">DGD08_17445</name>
</gene>
<dbReference type="OMA" id="IERHEPR"/>
<evidence type="ECO:0000313" key="3">
    <source>
        <dbReference type="Proteomes" id="UP000264071"/>
    </source>
</evidence>
<dbReference type="PANTHER" id="PTHR38595">
    <property type="entry name" value="CYTOPLASMIC PROTEIN-RELATED"/>
    <property type="match status" value="1"/>
</dbReference>
<organism evidence="2 3">
    <name type="scientific">Gemmatimonas aurantiaca</name>
    <dbReference type="NCBI Taxonomy" id="173480"/>
    <lineage>
        <taxon>Bacteria</taxon>
        <taxon>Pseudomonadati</taxon>
        <taxon>Gemmatimonadota</taxon>
        <taxon>Gemmatimonadia</taxon>
        <taxon>Gemmatimonadales</taxon>
        <taxon>Gemmatimonadaceae</taxon>
        <taxon>Gemmatimonas</taxon>
    </lineage>
</organism>
<dbReference type="InterPro" id="IPR007048">
    <property type="entry name" value="IraD/Gp25-like"/>
</dbReference>
<dbReference type="PANTHER" id="PTHR38595:SF2">
    <property type="entry name" value="TYPE VI SECRETION SYSTEM BASEPLATE SUBUNIT TSSE"/>
    <property type="match status" value="1"/>
</dbReference>
<dbReference type="Gene3D" id="3.10.450.40">
    <property type="match status" value="1"/>
</dbReference>
<proteinExistence type="predicted"/>
<reference evidence="2 3" key="1">
    <citation type="journal article" date="2018" name="Nat. Biotechnol.">
        <title>A standardized bacterial taxonomy based on genome phylogeny substantially revises the tree of life.</title>
        <authorList>
            <person name="Parks D.H."/>
            <person name="Chuvochina M."/>
            <person name="Waite D.W."/>
            <person name="Rinke C."/>
            <person name="Skarshewski A."/>
            <person name="Chaumeil P.A."/>
            <person name="Hugenholtz P."/>
        </authorList>
    </citation>
    <scope>NUCLEOTIDE SEQUENCE [LARGE SCALE GENOMIC DNA]</scope>
    <source>
        <strain evidence="2">UBA8844</strain>
    </source>
</reference>
<feature type="domain" description="IraD/Gp25-like" evidence="1">
    <location>
        <begin position="41"/>
        <end position="139"/>
    </location>
</feature>
<dbReference type="SUPFAM" id="SSF160719">
    <property type="entry name" value="gpW/gp25-like"/>
    <property type="match status" value="1"/>
</dbReference>
<dbReference type="AlphaFoldDB" id="A0A3D4VED7"/>
<dbReference type="InterPro" id="IPR017737">
    <property type="entry name" value="TssE1-like"/>
</dbReference>
<sequence length="163" mass="18423">MARTELDRNVQPSLLDRLIDESPLEGADAPKTHEESARLFRISVQRDVELLLNTRRSIVPVDMMFGEVRRSVHEFGLPDTTGASPGTPEGRQRLTDEVRDTILRFEPRLANVTVNLSESDRVKTPQVRFMVSGTLRMDPTPEQIMFDTVLDMSTGAFDVQDKP</sequence>
<name>A0A3D4VED7_9BACT</name>
<dbReference type="EMBL" id="DPIY01000012">
    <property type="protein sequence ID" value="HCT58988.1"/>
    <property type="molecule type" value="Genomic_DNA"/>
</dbReference>
<protein>
    <submittedName>
        <fullName evidence="2">Type VI secretion system baseplate subunit TssE</fullName>
    </submittedName>
</protein>
<evidence type="ECO:0000313" key="2">
    <source>
        <dbReference type="EMBL" id="HCT58988.1"/>
    </source>
</evidence>
<dbReference type="Proteomes" id="UP000264071">
    <property type="component" value="Unassembled WGS sequence"/>
</dbReference>
<comment type="caution">
    <text evidence="2">The sequence shown here is derived from an EMBL/GenBank/DDBJ whole genome shotgun (WGS) entry which is preliminary data.</text>
</comment>